<keyword evidence="1" id="KW-0472">Membrane</keyword>
<evidence type="ECO:0000256" key="1">
    <source>
        <dbReference type="SAM" id="Phobius"/>
    </source>
</evidence>
<dbReference type="InterPro" id="IPR024163">
    <property type="entry name" value="Aerotolerance_reg_N"/>
</dbReference>
<sequence>MSILFQHPALLGLLALAGLPLLVHLLSRAKPPEYRFSNVEFLRRITRLTARIRRPKDWLLLALRTLALLLLAAAFSLPLLVSDSAPLPGEASTVVIMIDRSASMAARDHGAASRFEIACAEASNYLDSLKPSHANLVWIDAEPDSAFPAPGPNLSYLTDLLKQSEPEQESGALASAFDLALRQFGTIQGRRELVVISDFQANAWKDFHPSLPKGLKLKIRKVADEAPPNFAITRLLCQPTEPVAGQDITILANVRSYASEPVRTQVTLNAGGSRQSQPVDLAAWGEAEIAFKVKSANAGSLPVTVSLEGDSFPGDDARHSVVHVRGAIRVEGAVQHSIQRVIANLPWLETTPKAADGDLLVIPNWDGADLDALQKKAASGITILIHSAQSWPNSPTPLSLEHSESGWQILPSESHPAVGMFRSGDFGNPFAGRFHERIPLSPIPGAKSIATYEDGVPAIFEIPTPGAPILVMNLSLDPGQTDWTEKSVFLPALAEMLLRTRPASQSEAAQLPSGSRLSYVSTEPEQTNSISLIGPDSNLLELREATTADGVQWQSIASSTPGMYQWQISGQAIEFTAVNFPVSESDLRPLPEAPSFGIDSSTEHSLERLAAIARGIPLWPWLLLASLLALAAESLFLTRFAKF</sequence>
<gene>
    <name evidence="4" type="ORF">JIN85_04550</name>
</gene>
<keyword evidence="5" id="KW-1185">Reference proteome</keyword>
<protein>
    <submittedName>
        <fullName evidence="4">BatA domain-containing protein</fullName>
    </submittedName>
</protein>
<feature type="domain" description="VWFA" evidence="3">
    <location>
        <begin position="94"/>
        <end position="199"/>
    </location>
</feature>
<dbReference type="AlphaFoldDB" id="A0A934S5K3"/>
<comment type="caution">
    <text evidence="4">The sequence shown here is derived from an EMBL/GenBank/DDBJ whole genome shotgun (WGS) entry which is preliminary data.</text>
</comment>
<feature type="transmembrane region" description="Helical" evidence="1">
    <location>
        <begin position="58"/>
        <end position="81"/>
    </location>
</feature>
<accession>A0A934S5K3</accession>
<dbReference type="InterPro" id="IPR011933">
    <property type="entry name" value="Double_TM_dom"/>
</dbReference>
<feature type="domain" description="Aerotolerance regulator N-terminal" evidence="2">
    <location>
        <begin position="4"/>
        <end position="78"/>
    </location>
</feature>
<dbReference type="EMBL" id="JAENIJ010000005">
    <property type="protein sequence ID" value="MBK1881670.1"/>
    <property type="molecule type" value="Genomic_DNA"/>
</dbReference>
<name>A0A934S5K3_9BACT</name>
<dbReference type="SUPFAM" id="SSF53300">
    <property type="entry name" value="vWA-like"/>
    <property type="match status" value="1"/>
</dbReference>
<dbReference type="RefSeq" id="WP_200268074.1">
    <property type="nucleotide sequence ID" value="NZ_JAENIJ010000005.1"/>
</dbReference>
<keyword evidence="1" id="KW-1133">Transmembrane helix</keyword>
<feature type="transmembrane region" description="Helical" evidence="1">
    <location>
        <begin position="618"/>
        <end position="637"/>
    </location>
</feature>
<reference evidence="4" key="1">
    <citation type="submission" date="2021-01" db="EMBL/GenBank/DDBJ databases">
        <title>Modified the classification status of verrucomicrobia.</title>
        <authorList>
            <person name="Feng X."/>
        </authorList>
    </citation>
    <scope>NUCLEOTIDE SEQUENCE</scope>
    <source>
        <strain evidence="4">KCTC 22041</strain>
    </source>
</reference>
<feature type="transmembrane region" description="Helical" evidence="1">
    <location>
        <begin position="6"/>
        <end position="26"/>
    </location>
</feature>
<dbReference type="PANTHER" id="PTHR37464:SF1">
    <property type="entry name" value="BLL2463 PROTEIN"/>
    <property type="match status" value="1"/>
</dbReference>
<evidence type="ECO:0000259" key="2">
    <source>
        <dbReference type="Pfam" id="PF07584"/>
    </source>
</evidence>
<dbReference type="InterPro" id="IPR002035">
    <property type="entry name" value="VWF_A"/>
</dbReference>
<dbReference type="Proteomes" id="UP000603141">
    <property type="component" value="Unassembled WGS sequence"/>
</dbReference>
<dbReference type="PANTHER" id="PTHR37464">
    <property type="entry name" value="BLL2463 PROTEIN"/>
    <property type="match status" value="1"/>
</dbReference>
<dbReference type="InterPro" id="IPR036465">
    <property type="entry name" value="vWFA_dom_sf"/>
</dbReference>
<dbReference type="NCBIfam" id="TIGR02226">
    <property type="entry name" value="two_anch"/>
    <property type="match status" value="1"/>
</dbReference>
<evidence type="ECO:0000313" key="5">
    <source>
        <dbReference type="Proteomes" id="UP000603141"/>
    </source>
</evidence>
<organism evidence="4 5">
    <name type="scientific">Luteolibacter pohnpeiensis</name>
    <dbReference type="NCBI Taxonomy" id="454153"/>
    <lineage>
        <taxon>Bacteria</taxon>
        <taxon>Pseudomonadati</taxon>
        <taxon>Verrucomicrobiota</taxon>
        <taxon>Verrucomicrobiia</taxon>
        <taxon>Verrucomicrobiales</taxon>
        <taxon>Verrucomicrobiaceae</taxon>
        <taxon>Luteolibacter</taxon>
    </lineage>
</organism>
<evidence type="ECO:0000259" key="3">
    <source>
        <dbReference type="Pfam" id="PF13519"/>
    </source>
</evidence>
<dbReference type="Gene3D" id="3.40.50.410">
    <property type="entry name" value="von Willebrand factor, type A domain"/>
    <property type="match status" value="1"/>
</dbReference>
<evidence type="ECO:0000313" key="4">
    <source>
        <dbReference type="EMBL" id="MBK1881670.1"/>
    </source>
</evidence>
<keyword evidence="1" id="KW-0812">Transmembrane</keyword>
<dbReference type="Pfam" id="PF13519">
    <property type="entry name" value="VWA_2"/>
    <property type="match status" value="1"/>
</dbReference>
<dbReference type="Pfam" id="PF07584">
    <property type="entry name" value="BatA"/>
    <property type="match status" value="1"/>
</dbReference>
<proteinExistence type="predicted"/>